<evidence type="ECO:0000313" key="2">
    <source>
        <dbReference type="EMBL" id="KAF1975940.1"/>
    </source>
</evidence>
<feature type="compositionally biased region" description="Basic and acidic residues" evidence="1">
    <location>
        <begin position="192"/>
        <end position="209"/>
    </location>
</feature>
<protein>
    <submittedName>
        <fullName evidence="2">Uncharacterized protein</fullName>
    </submittedName>
</protein>
<dbReference type="AlphaFoldDB" id="A0A6A5VGV9"/>
<feature type="region of interest" description="Disordered" evidence="1">
    <location>
        <begin position="187"/>
        <end position="209"/>
    </location>
</feature>
<dbReference type="EMBL" id="ML976668">
    <property type="protein sequence ID" value="KAF1975940.1"/>
    <property type="molecule type" value="Genomic_DNA"/>
</dbReference>
<organism evidence="2 3">
    <name type="scientific">Bimuria novae-zelandiae CBS 107.79</name>
    <dbReference type="NCBI Taxonomy" id="1447943"/>
    <lineage>
        <taxon>Eukaryota</taxon>
        <taxon>Fungi</taxon>
        <taxon>Dikarya</taxon>
        <taxon>Ascomycota</taxon>
        <taxon>Pezizomycotina</taxon>
        <taxon>Dothideomycetes</taxon>
        <taxon>Pleosporomycetidae</taxon>
        <taxon>Pleosporales</taxon>
        <taxon>Massarineae</taxon>
        <taxon>Didymosphaeriaceae</taxon>
        <taxon>Bimuria</taxon>
    </lineage>
</organism>
<gene>
    <name evidence="2" type="ORF">BU23DRAFT_597292</name>
</gene>
<reference evidence="2" key="1">
    <citation type="journal article" date="2020" name="Stud. Mycol.">
        <title>101 Dothideomycetes genomes: a test case for predicting lifestyles and emergence of pathogens.</title>
        <authorList>
            <person name="Haridas S."/>
            <person name="Albert R."/>
            <person name="Binder M."/>
            <person name="Bloem J."/>
            <person name="Labutti K."/>
            <person name="Salamov A."/>
            <person name="Andreopoulos B."/>
            <person name="Baker S."/>
            <person name="Barry K."/>
            <person name="Bills G."/>
            <person name="Bluhm B."/>
            <person name="Cannon C."/>
            <person name="Castanera R."/>
            <person name="Culley D."/>
            <person name="Daum C."/>
            <person name="Ezra D."/>
            <person name="Gonzalez J."/>
            <person name="Henrissat B."/>
            <person name="Kuo A."/>
            <person name="Liang C."/>
            <person name="Lipzen A."/>
            <person name="Lutzoni F."/>
            <person name="Magnuson J."/>
            <person name="Mondo S."/>
            <person name="Nolan M."/>
            <person name="Ohm R."/>
            <person name="Pangilinan J."/>
            <person name="Park H.-J."/>
            <person name="Ramirez L."/>
            <person name="Alfaro M."/>
            <person name="Sun H."/>
            <person name="Tritt A."/>
            <person name="Yoshinaga Y."/>
            <person name="Zwiers L.-H."/>
            <person name="Turgeon B."/>
            <person name="Goodwin S."/>
            <person name="Spatafora J."/>
            <person name="Crous P."/>
            <person name="Grigoriev I."/>
        </authorList>
    </citation>
    <scope>NUCLEOTIDE SEQUENCE</scope>
    <source>
        <strain evidence="2">CBS 107.79</strain>
    </source>
</reference>
<feature type="region of interest" description="Disordered" evidence="1">
    <location>
        <begin position="55"/>
        <end position="115"/>
    </location>
</feature>
<accession>A0A6A5VGV9</accession>
<dbReference type="Proteomes" id="UP000800036">
    <property type="component" value="Unassembled WGS sequence"/>
</dbReference>
<feature type="compositionally biased region" description="Polar residues" evidence="1">
    <location>
        <begin position="87"/>
        <end position="103"/>
    </location>
</feature>
<feature type="compositionally biased region" description="Basic and acidic residues" evidence="1">
    <location>
        <begin position="67"/>
        <end position="76"/>
    </location>
</feature>
<feature type="region of interest" description="Disordered" evidence="1">
    <location>
        <begin position="224"/>
        <end position="316"/>
    </location>
</feature>
<keyword evidence="3" id="KW-1185">Reference proteome</keyword>
<evidence type="ECO:0000313" key="3">
    <source>
        <dbReference type="Proteomes" id="UP000800036"/>
    </source>
</evidence>
<feature type="compositionally biased region" description="Acidic residues" evidence="1">
    <location>
        <begin position="296"/>
        <end position="316"/>
    </location>
</feature>
<dbReference type="OrthoDB" id="4232400at2759"/>
<proteinExistence type="predicted"/>
<name>A0A6A5VGV9_9PLEO</name>
<evidence type="ECO:0000256" key="1">
    <source>
        <dbReference type="SAM" id="MobiDB-lite"/>
    </source>
</evidence>
<sequence length="316" mass="36719">MSYQPHAHGSHYDRHCNYSDGYRNTHGYRSAGFTWTPGRSQEPHVFLDLRNYYSSAGSSDVRPPSQFRRDYNDRHSNYRSSDYIREPSTSRFENSRTDYISRTSESRRYQPPSPEPIRYAAEFPAYRSTGHTSSWDKSDYQIIKDGWGDKKNFMESHGLSIYEHDDFEEARQILDGYRRIDAHAAGEQVYESDDHSSRHEHYGRYRERDEHYHEYDSDLIGSYADDDRIATGGEGFGSDHREPVERDDSYEGTYTRGSDERQENAGEGSGYDSTEYDSTDAIGYYSDSVRGKDDDIGGEDFVDYAGDDDYDDDDEY</sequence>
<feature type="compositionally biased region" description="Basic and acidic residues" evidence="1">
    <location>
        <begin position="237"/>
        <end position="249"/>
    </location>
</feature>